<dbReference type="InterPro" id="IPR002678">
    <property type="entry name" value="DUF34/NIF3"/>
</dbReference>
<accession>A0AAX3EZJ7</accession>
<dbReference type="SUPFAM" id="SSF102705">
    <property type="entry name" value="NIF3 (NGG1p interacting factor 3)-like"/>
    <property type="match status" value="1"/>
</dbReference>
<reference evidence="5" key="1">
    <citation type="submission" date="2022-10" db="EMBL/GenBank/DDBJ databases">
        <authorList>
            <person name="Wei X."/>
        </authorList>
    </citation>
    <scope>NUCLEOTIDE SEQUENCE</scope>
    <source>
        <strain evidence="5">SD2</strain>
    </source>
</reference>
<feature type="binding site" evidence="4">
    <location>
        <position position="105"/>
    </location>
    <ligand>
        <name>a divalent metal cation</name>
        <dbReference type="ChEBI" id="CHEBI:60240"/>
        <label>1</label>
    </ligand>
</feature>
<evidence type="ECO:0000313" key="6">
    <source>
        <dbReference type="Proteomes" id="UP001164481"/>
    </source>
</evidence>
<evidence type="ECO:0000256" key="3">
    <source>
        <dbReference type="ARBA" id="ARBA00022723"/>
    </source>
</evidence>
<evidence type="ECO:0000256" key="4">
    <source>
        <dbReference type="PIRSR" id="PIRSR602678-1"/>
    </source>
</evidence>
<dbReference type="InterPro" id="IPR036069">
    <property type="entry name" value="DUF34/NIF3_sf"/>
</dbReference>
<dbReference type="RefSeq" id="WP_154221324.1">
    <property type="nucleotide sequence ID" value="NZ_CP034544.1"/>
</dbReference>
<sequence>MKIKELASFLEYLYPKDNAEEWDPVGFSLSYKNMLVRGVITCLDVTKEIVNFAIENNYNFIVSHHPFLFYEDLNEELNTYFYKKEIYELCKKHKISLFSLHTNYDSDKNGTSYQVAKFLNLFDSPAHKELKTVSKYAYCFKDNLSVSELAKAAKNSYKIDSLATNVSDLDAKFNSFCIIAGSGASEISQLKRQYKIDLFLSSDFKWSDYLFYDQSKINFLEIAHLQESVFALDLARLLNQHFPDLKVKTINHISLPYKLI</sequence>
<feature type="binding site" evidence="4">
    <location>
        <position position="224"/>
    </location>
    <ligand>
        <name>a divalent metal cation</name>
        <dbReference type="ChEBI" id="CHEBI:60240"/>
        <label>1</label>
    </ligand>
</feature>
<dbReference type="Pfam" id="PF01784">
    <property type="entry name" value="DUF34_NIF3"/>
    <property type="match status" value="1"/>
</dbReference>
<dbReference type="GO" id="GO:0005737">
    <property type="term" value="C:cytoplasm"/>
    <property type="evidence" value="ECO:0007669"/>
    <property type="project" value="TreeGrafter"/>
</dbReference>
<name>A0AAX3EZJ7_MYCSY</name>
<keyword evidence="3 4" id="KW-0479">Metal-binding</keyword>
<organism evidence="5 6">
    <name type="scientific">Mycoplasmopsis synoviae</name>
    <name type="common">Mycoplasma synoviae</name>
    <dbReference type="NCBI Taxonomy" id="2109"/>
    <lineage>
        <taxon>Bacteria</taxon>
        <taxon>Bacillati</taxon>
        <taxon>Mycoplasmatota</taxon>
        <taxon>Mycoplasmoidales</taxon>
        <taxon>Metamycoplasmataceae</taxon>
        <taxon>Mycoplasmopsis</taxon>
    </lineage>
</organism>
<proteinExistence type="inferred from homology"/>
<reference evidence="5" key="2">
    <citation type="submission" date="2022-11" db="EMBL/GenBank/DDBJ databases">
        <title>complete genomes of mycoplasma synoviae ZX313 strain and SD2 strain.</title>
        <authorList>
            <person name="Zhong Q."/>
        </authorList>
    </citation>
    <scope>NUCLEOTIDE SEQUENCE</scope>
    <source>
        <strain evidence="5">SD2</strain>
    </source>
</reference>
<dbReference type="FunFam" id="3.40.1390.30:FF:000001">
    <property type="entry name" value="GTP cyclohydrolase 1 type 2"/>
    <property type="match status" value="1"/>
</dbReference>
<feature type="binding site" evidence="4">
    <location>
        <position position="227"/>
    </location>
    <ligand>
        <name>a divalent metal cation</name>
        <dbReference type="ChEBI" id="CHEBI:60240"/>
        <label>1</label>
    </ligand>
</feature>
<protein>
    <recommendedName>
        <fullName evidence="2">GTP cyclohydrolase 1 type 2 homolog</fullName>
    </recommendedName>
</protein>
<dbReference type="AlphaFoldDB" id="A0AAX3EZJ7"/>
<dbReference type="Proteomes" id="UP001164481">
    <property type="component" value="Chromosome"/>
</dbReference>
<gene>
    <name evidence="5" type="ORF">OIE46_02445</name>
</gene>
<feature type="binding site" evidence="4">
    <location>
        <position position="65"/>
    </location>
    <ligand>
        <name>a divalent metal cation</name>
        <dbReference type="ChEBI" id="CHEBI:60240"/>
        <label>1</label>
    </ligand>
</feature>
<dbReference type="EMBL" id="CP107525">
    <property type="protein sequence ID" value="UZW64224.1"/>
    <property type="molecule type" value="Genomic_DNA"/>
</dbReference>
<dbReference type="Gene3D" id="3.40.1390.30">
    <property type="entry name" value="NIF3 (NGG1p interacting factor 3)-like"/>
    <property type="match status" value="2"/>
</dbReference>
<evidence type="ECO:0000256" key="2">
    <source>
        <dbReference type="ARBA" id="ARBA00022112"/>
    </source>
</evidence>
<evidence type="ECO:0000313" key="5">
    <source>
        <dbReference type="EMBL" id="UZW64224.1"/>
    </source>
</evidence>
<dbReference type="GO" id="GO:0046872">
    <property type="term" value="F:metal ion binding"/>
    <property type="evidence" value="ECO:0007669"/>
    <property type="project" value="UniProtKB-KW"/>
</dbReference>
<comment type="similarity">
    <text evidence="1">Belongs to the GTP cyclohydrolase I type 2/NIF3 family.</text>
</comment>
<evidence type="ECO:0000256" key="1">
    <source>
        <dbReference type="ARBA" id="ARBA00006964"/>
    </source>
</evidence>
<feature type="binding site" evidence="4">
    <location>
        <position position="64"/>
    </location>
    <ligand>
        <name>a divalent metal cation</name>
        <dbReference type="ChEBI" id="CHEBI:60240"/>
        <label>2</label>
    </ligand>
</feature>
<dbReference type="PANTHER" id="PTHR13799">
    <property type="entry name" value="NGG1 INTERACTING FACTOR 3"/>
    <property type="match status" value="1"/>
</dbReference>
<dbReference type="PANTHER" id="PTHR13799:SF14">
    <property type="entry name" value="GTP CYCLOHYDROLASE 1 TYPE 2 HOMOLOG"/>
    <property type="match status" value="1"/>
</dbReference>